<evidence type="ECO:0000256" key="7">
    <source>
        <dbReference type="ARBA" id="ARBA00023242"/>
    </source>
</evidence>
<dbReference type="GO" id="GO:0005634">
    <property type="term" value="C:nucleus"/>
    <property type="evidence" value="ECO:0007669"/>
    <property type="project" value="UniProtKB-SubCell"/>
</dbReference>
<dbReference type="AlphaFoldDB" id="A0A8J5CT50"/>
<evidence type="ECO:0000256" key="6">
    <source>
        <dbReference type="ARBA" id="ARBA00022801"/>
    </source>
</evidence>
<evidence type="ECO:0000256" key="8">
    <source>
        <dbReference type="SAM" id="MobiDB-lite"/>
    </source>
</evidence>
<evidence type="ECO:0000259" key="9">
    <source>
        <dbReference type="Pfam" id="PF13359"/>
    </source>
</evidence>
<feature type="compositionally biased region" description="Basic and acidic residues" evidence="8">
    <location>
        <begin position="340"/>
        <end position="356"/>
    </location>
</feature>
<dbReference type="GO" id="GO:0046872">
    <property type="term" value="F:metal ion binding"/>
    <property type="evidence" value="ECO:0007669"/>
    <property type="project" value="UniProtKB-KW"/>
</dbReference>
<keyword evidence="4" id="KW-0540">Nuclease</keyword>
<comment type="cofactor">
    <cofactor evidence="1">
        <name>a divalent metal cation</name>
        <dbReference type="ChEBI" id="CHEBI:60240"/>
    </cofactor>
</comment>
<keyword evidence="5" id="KW-0479">Metal-binding</keyword>
<feature type="domain" description="DDE Tnp4" evidence="9">
    <location>
        <begin position="159"/>
        <end position="323"/>
    </location>
</feature>
<evidence type="ECO:0000256" key="3">
    <source>
        <dbReference type="ARBA" id="ARBA00006958"/>
    </source>
</evidence>
<dbReference type="OrthoDB" id="5971912at2759"/>
<evidence type="ECO:0000313" key="11">
    <source>
        <dbReference type="Proteomes" id="UP000770661"/>
    </source>
</evidence>
<evidence type="ECO:0000256" key="1">
    <source>
        <dbReference type="ARBA" id="ARBA00001968"/>
    </source>
</evidence>
<reference evidence="10" key="1">
    <citation type="submission" date="2020-07" db="EMBL/GenBank/DDBJ databases">
        <title>The High-quality genome of the commercially important snow crab, Chionoecetes opilio.</title>
        <authorList>
            <person name="Jeong J.-H."/>
            <person name="Ryu S."/>
        </authorList>
    </citation>
    <scope>NUCLEOTIDE SEQUENCE</scope>
    <source>
        <strain evidence="10">MADBK_172401_WGS</strain>
        <tissue evidence="10">Digestive gland</tissue>
    </source>
</reference>
<dbReference type="PANTHER" id="PTHR22930">
    <property type="match status" value="1"/>
</dbReference>
<gene>
    <name evidence="10" type="ORF">GWK47_049929</name>
</gene>
<keyword evidence="11" id="KW-1185">Reference proteome</keyword>
<dbReference type="InterPro" id="IPR045249">
    <property type="entry name" value="HARBI1-like"/>
</dbReference>
<proteinExistence type="inferred from homology"/>
<dbReference type="Pfam" id="PF13359">
    <property type="entry name" value="DDE_Tnp_4"/>
    <property type="match status" value="1"/>
</dbReference>
<dbReference type="Proteomes" id="UP000770661">
    <property type="component" value="Unassembled WGS sequence"/>
</dbReference>
<comment type="subcellular location">
    <subcellularLocation>
        <location evidence="2">Nucleus</location>
    </subcellularLocation>
</comment>
<dbReference type="PANTHER" id="PTHR22930:SF269">
    <property type="entry name" value="NUCLEASE HARBI1-LIKE PROTEIN"/>
    <property type="match status" value="1"/>
</dbReference>
<evidence type="ECO:0000256" key="2">
    <source>
        <dbReference type="ARBA" id="ARBA00004123"/>
    </source>
</evidence>
<dbReference type="InterPro" id="IPR027806">
    <property type="entry name" value="HARBI1_dom"/>
</dbReference>
<sequence length="398" mass="45908">MCIINRRRRAKKRAWIRSWLARREKESVYHRLLKELSLEDHETMKDWIRLDKDQYHKLLQLVTPLIAKKDTRMRKAVTAGERLTLTLRYLATGESHASLGCQFRISHNLISSIIPSVCRAIYQVLKQQFLRFPTNQSEWQEVANDYFTQWNFPMCIGALDGKRVLISKPPRSGSEYYDYKGHFTLIMMALVDANCNFMYVDVGASGRASDSGVWDRCGLKDALEKARLNIPPVASLPFSNRQCPYVIVGDDAFPLKKHLMKPYPGRDLTDEKFVFNYRLSRARRTSENAFGILAGRFQVFKKPINTSPDNVKDIVLATVALHNYLRVHAEGECSSSQRTHRNDTETGDWHNERHGGLEPLPVIGRGHGNEAKVVRETFTAYFNNEGRVPWQAQMIHMH</sequence>
<keyword evidence="6" id="KW-0378">Hydrolase</keyword>
<dbReference type="GO" id="GO:0004518">
    <property type="term" value="F:nuclease activity"/>
    <property type="evidence" value="ECO:0007669"/>
    <property type="project" value="UniProtKB-KW"/>
</dbReference>
<evidence type="ECO:0000256" key="5">
    <source>
        <dbReference type="ARBA" id="ARBA00022723"/>
    </source>
</evidence>
<accession>A0A8J5CT50</accession>
<name>A0A8J5CT50_CHIOP</name>
<comment type="similarity">
    <text evidence="3">Belongs to the HARBI1 family.</text>
</comment>
<comment type="caution">
    <text evidence="10">The sequence shown here is derived from an EMBL/GenBank/DDBJ whole genome shotgun (WGS) entry which is preliminary data.</text>
</comment>
<protein>
    <submittedName>
        <fullName evidence="10">Protein ALP1-like</fullName>
    </submittedName>
</protein>
<evidence type="ECO:0000256" key="4">
    <source>
        <dbReference type="ARBA" id="ARBA00022722"/>
    </source>
</evidence>
<organism evidence="10 11">
    <name type="scientific">Chionoecetes opilio</name>
    <name type="common">Atlantic snow crab</name>
    <name type="synonym">Cancer opilio</name>
    <dbReference type="NCBI Taxonomy" id="41210"/>
    <lineage>
        <taxon>Eukaryota</taxon>
        <taxon>Metazoa</taxon>
        <taxon>Ecdysozoa</taxon>
        <taxon>Arthropoda</taxon>
        <taxon>Crustacea</taxon>
        <taxon>Multicrustacea</taxon>
        <taxon>Malacostraca</taxon>
        <taxon>Eumalacostraca</taxon>
        <taxon>Eucarida</taxon>
        <taxon>Decapoda</taxon>
        <taxon>Pleocyemata</taxon>
        <taxon>Brachyura</taxon>
        <taxon>Eubrachyura</taxon>
        <taxon>Majoidea</taxon>
        <taxon>Majidae</taxon>
        <taxon>Chionoecetes</taxon>
    </lineage>
</organism>
<feature type="region of interest" description="Disordered" evidence="8">
    <location>
        <begin position="335"/>
        <end position="364"/>
    </location>
</feature>
<evidence type="ECO:0000313" key="10">
    <source>
        <dbReference type="EMBL" id="KAG0719716.1"/>
    </source>
</evidence>
<dbReference type="EMBL" id="JACEEZ010014091">
    <property type="protein sequence ID" value="KAG0719716.1"/>
    <property type="molecule type" value="Genomic_DNA"/>
</dbReference>
<keyword evidence="7" id="KW-0539">Nucleus</keyword>
<dbReference type="GO" id="GO:0016787">
    <property type="term" value="F:hydrolase activity"/>
    <property type="evidence" value="ECO:0007669"/>
    <property type="project" value="UniProtKB-KW"/>
</dbReference>